<dbReference type="SUPFAM" id="SSF140376">
    <property type="entry name" value="ChaB-like"/>
    <property type="match status" value="1"/>
</dbReference>
<gene>
    <name evidence="4" type="ORF">QF4000102</name>
    <name evidence="3" type="ORF">wdlz-06GM55</name>
</gene>
<protein>
    <submittedName>
        <fullName evidence="2">ChaB1</fullName>
    </submittedName>
</protein>
<evidence type="ECO:0000313" key="3">
    <source>
        <dbReference type="EMBL" id="AGS47901.1"/>
    </source>
</evidence>
<accession>A0EYU6</accession>
<organism evidence="2 5">
    <name type="scientific">Ectropis obliqua nucleopolyhedrovirus</name>
    <dbReference type="NCBI Taxonomy" id="59376"/>
    <lineage>
        <taxon>Viruses</taxon>
        <taxon>Viruses incertae sedis</taxon>
        <taxon>Naldaviricetes</taxon>
        <taxon>Lefavirales</taxon>
        <taxon>Baculoviridae</taxon>
        <taxon>Alphabaculovirus</taxon>
        <taxon>Alphabaculovirus ecobliquae</taxon>
    </lineage>
</organism>
<name>A0EYU6_9ABAC</name>
<dbReference type="InterPro" id="IPR009317">
    <property type="entry name" value="ChaB"/>
</dbReference>
<evidence type="ECO:0000313" key="2">
    <source>
        <dbReference type="EMBL" id="ABI35727.1"/>
    </source>
</evidence>
<dbReference type="Proteomes" id="UP000214344">
    <property type="component" value="Segment"/>
</dbReference>
<dbReference type="Pfam" id="PF06150">
    <property type="entry name" value="ChaB"/>
    <property type="match status" value="1"/>
</dbReference>
<evidence type="ECO:0000256" key="1">
    <source>
        <dbReference type="SAM" id="MobiDB-lite"/>
    </source>
</evidence>
<reference evidence="2 5" key="1">
    <citation type="journal article" date="2006" name="J. Microbiol.">
        <title>Morphological, phylogenetic and biological characteristics of Ectropis obliqua single-nucleocapsid nucleopolyhedrovirus.</title>
        <authorList>
            <person name="Ma X.C."/>
            <person name="Xu H.J."/>
            <person name="Tang M.J."/>
            <person name="Xiao Q."/>
            <person name="Hong J."/>
            <person name="Zhang C.X."/>
        </authorList>
    </citation>
    <scope>NUCLEOTIDE SEQUENCE [LARGE SCALE GENOMIC DNA]</scope>
    <source>
        <strain evidence="2 5">A1</strain>
    </source>
</reference>
<sequence length="197" mass="23116">MEYLTDIVFKEEMPARAKQLFKKTYLHYCKPHGGGDEIMALHMARRAVEKQYVKLNNRWYPKAAAEIIVKHDMDNDDNDDVINSNDYNNDYKNIKTKSLSKKYKSLGNSSTVLKRNKNYNYNSDDNNSFSENEHDEDNINTSNLTPIPKKIKMQIIQRKLDSLPDSSDDNDDDDDDNNNSDDENDNSIKYNRYTQRR</sequence>
<evidence type="ECO:0000313" key="5">
    <source>
        <dbReference type="Proteomes" id="UP000214344"/>
    </source>
</evidence>
<dbReference type="InterPro" id="IPR037205">
    <property type="entry name" value="ChaB_sf"/>
</dbReference>
<dbReference type="EMBL" id="MZ394738">
    <property type="protein sequence ID" value="QWV59688.1"/>
    <property type="molecule type" value="Genomic_DNA"/>
</dbReference>
<feature type="compositionally biased region" description="Low complexity" evidence="1">
    <location>
        <begin position="118"/>
        <end position="130"/>
    </location>
</feature>
<reference evidence="4" key="5">
    <citation type="submission" date="2021-06" db="EMBL/GenBank/DDBJ databases">
        <authorList>
            <person name="Xiao Q."/>
            <person name="Zhang X.X."/>
            <person name="Tang M.J."/>
        </authorList>
    </citation>
    <scope>NUCLEOTIDE SEQUENCE</scope>
    <source>
        <strain evidence="4">QF4</strain>
    </source>
</reference>
<keyword evidence="5" id="KW-1185">Reference proteome</keyword>
<reference evidence="2" key="2">
    <citation type="submission" date="2006-07" db="EMBL/GenBank/DDBJ databases">
        <authorList>
            <person name="Zhang C.-X."/>
            <person name="Yang Z.-N."/>
            <person name="Ma X.-C."/>
            <person name="Xiao Q."/>
        </authorList>
    </citation>
    <scope>NUCLEOTIDE SEQUENCE</scope>
    <source>
        <strain evidence="2">A1</strain>
    </source>
</reference>
<dbReference type="EMBL" id="KC960018">
    <property type="protein sequence ID" value="AGS47901.1"/>
    <property type="molecule type" value="Genomic_DNA"/>
</dbReference>
<feature type="compositionally biased region" description="Acidic residues" evidence="1">
    <location>
        <begin position="166"/>
        <end position="185"/>
    </location>
</feature>
<dbReference type="EMBL" id="DQ837165">
    <property type="protein sequence ID" value="ABI35727.1"/>
    <property type="molecule type" value="Genomic_DNA"/>
</dbReference>
<dbReference type="KEGG" id="vg:5176480"/>
<reference evidence="3" key="4">
    <citation type="submission" date="2013-04" db="EMBL/GenBank/DDBJ databases">
        <authorList>
            <person name="Chen J."/>
            <person name="Hu Y."/>
            <person name="Yin Y."/>
            <person name="Wang B."/>
            <person name="Zhu Y."/>
        </authorList>
    </citation>
    <scope>NUCLEOTIDE SEQUENCE</scope>
    <source>
        <strain evidence="3">Unioasis 1</strain>
    </source>
</reference>
<dbReference type="OrthoDB" id="22106at10239"/>
<feature type="compositionally biased region" description="Polar residues" evidence="1">
    <location>
        <begin position="188"/>
        <end position="197"/>
    </location>
</feature>
<evidence type="ECO:0000313" key="4">
    <source>
        <dbReference type="EMBL" id="QWV59688.1"/>
    </source>
</evidence>
<proteinExistence type="predicted"/>
<reference evidence="2 5" key="3">
    <citation type="journal article" date="2007" name="Virology">
        <title>Genome sequence and organization of a nucleopolyhedrovirus that infects the tea looper caterpillar, Ectropis obliqua.</title>
        <authorList>
            <person name="Ma X.C."/>
            <person name="Shang J.Y."/>
            <person name="Yang Z.N."/>
            <person name="Bao Y.Y."/>
            <person name="Xiao Q."/>
            <person name="Zhang C.X."/>
        </authorList>
    </citation>
    <scope>NUCLEOTIDE SEQUENCE [LARGE SCALE GENOMIC DNA]</scope>
    <source>
        <strain evidence="2 5">A1</strain>
    </source>
</reference>
<dbReference type="RefSeq" id="YP_874236.1">
    <property type="nucleotide sequence ID" value="NC_008586.1"/>
</dbReference>
<feature type="region of interest" description="Disordered" evidence="1">
    <location>
        <begin position="114"/>
        <end position="197"/>
    </location>
</feature>